<protein>
    <submittedName>
        <fullName evidence="1">Uncharacterized protein</fullName>
    </submittedName>
</protein>
<organism evidence="1 2">
    <name type="scientific">Amycolatopsis umgeniensis</name>
    <dbReference type="NCBI Taxonomy" id="336628"/>
    <lineage>
        <taxon>Bacteria</taxon>
        <taxon>Bacillati</taxon>
        <taxon>Actinomycetota</taxon>
        <taxon>Actinomycetes</taxon>
        <taxon>Pseudonocardiales</taxon>
        <taxon>Pseudonocardiaceae</taxon>
        <taxon>Amycolatopsis</taxon>
    </lineage>
</organism>
<sequence length="354" mass="35368">MADLKFGTHTDHGLNEARNLVAHKVASLPAGAEAQVIYHNGRLKIRDAAGNWIDPTARANHTGNQPASTVSDLRATVTAYRLDEFAAPIAPVNAGAQRITNAAPGSAASDLATYGQLQDAVAAAAAGVSFKAAVRLATTGPVTRTGLAAVDGITPNADDRVLVKAQADPVENGIYLAKAGAWARAADADSPGDLRGGAVVAVEEGATNGDRLYLLTTNGSISPGVTGQTWAVYGTGSDGFTLAGAGLLAVGADTIAVGADTIAVGAGPGIVVTADAVAVDTAVVARKVVADVTPTAAGPVTIRHGLGNQFVDISVYDISTTTPALVLTGVDLTDADNVALSFGGAGTYRVVVVG</sequence>
<evidence type="ECO:0000313" key="2">
    <source>
        <dbReference type="Proteomes" id="UP000580861"/>
    </source>
</evidence>
<dbReference type="Proteomes" id="UP000580861">
    <property type="component" value="Unassembled WGS sequence"/>
</dbReference>
<dbReference type="EMBL" id="JACHMX010000001">
    <property type="protein sequence ID" value="MBB5853991.1"/>
    <property type="molecule type" value="Genomic_DNA"/>
</dbReference>
<keyword evidence="2" id="KW-1185">Reference proteome</keyword>
<dbReference type="AlphaFoldDB" id="A0A841B4Z6"/>
<evidence type="ECO:0000313" key="1">
    <source>
        <dbReference type="EMBL" id="MBB5853991.1"/>
    </source>
</evidence>
<proteinExistence type="predicted"/>
<reference evidence="1 2" key="1">
    <citation type="submission" date="2020-08" db="EMBL/GenBank/DDBJ databases">
        <title>Sequencing the genomes of 1000 actinobacteria strains.</title>
        <authorList>
            <person name="Klenk H.-P."/>
        </authorList>
    </citation>
    <scope>NUCLEOTIDE SEQUENCE [LARGE SCALE GENOMIC DNA]</scope>
    <source>
        <strain evidence="1 2">DSM 45272</strain>
    </source>
</reference>
<name>A0A841B4Z6_9PSEU</name>
<dbReference type="RefSeq" id="WP_184897664.1">
    <property type="nucleotide sequence ID" value="NZ_JACHMX010000001.1"/>
</dbReference>
<accession>A0A841B4Z6</accession>
<gene>
    <name evidence="1" type="ORF">HDA45_004078</name>
</gene>
<comment type="caution">
    <text evidence="1">The sequence shown here is derived from an EMBL/GenBank/DDBJ whole genome shotgun (WGS) entry which is preliminary data.</text>
</comment>